<evidence type="ECO:0000313" key="3">
    <source>
        <dbReference type="EMBL" id="RXN17055.1"/>
    </source>
</evidence>
<dbReference type="InterPro" id="IPR004244">
    <property type="entry name" value="Transposase_22"/>
</dbReference>
<organism evidence="3 4">
    <name type="scientific">Labeo rohita</name>
    <name type="common">Indian major carp</name>
    <name type="synonym">Cyprinus rohita</name>
    <dbReference type="NCBI Taxonomy" id="84645"/>
    <lineage>
        <taxon>Eukaryota</taxon>
        <taxon>Metazoa</taxon>
        <taxon>Chordata</taxon>
        <taxon>Craniata</taxon>
        <taxon>Vertebrata</taxon>
        <taxon>Euteleostomi</taxon>
        <taxon>Actinopterygii</taxon>
        <taxon>Neopterygii</taxon>
        <taxon>Teleostei</taxon>
        <taxon>Ostariophysi</taxon>
        <taxon>Cypriniformes</taxon>
        <taxon>Cyprinidae</taxon>
        <taxon>Labeoninae</taxon>
        <taxon>Labeonini</taxon>
        <taxon>Labeo</taxon>
    </lineage>
</organism>
<keyword evidence="4" id="KW-1185">Reference proteome</keyword>
<sequence>MPKPSRDKDFPIFSSSGPSTGKKKAATRLITCSTDEDKHGEIDTPEATCSTTMDQILIEIKSVASRVNNMDEAVEARLNTINSTLGDIKTSITSVELSLSNLSNRATDLEKRMDEAETRISNTEDSRDNCEAQISAMQKIVDMLQLKVDDLENRGRRKNLKIVNLPEKAEGSTSLVDFLQITIPTLVGLPADFPPLEIECAHRALVPSPDVKKPPRSILVRFLPYSQKEAVLRAALKKRDILYNESRLRFYSDLSAEVLRKRREFDSVGKSMARRNMYRGFAYPARLRCLHNGQIRLFDTPESAAAFLEPLT</sequence>
<gene>
    <name evidence="3" type="ORF">ROHU_008186</name>
</gene>
<dbReference type="AlphaFoldDB" id="A0A498MI67"/>
<evidence type="ECO:0000256" key="1">
    <source>
        <dbReference type="SAM" id="Coils"/>
    </source>
</evidence>
<reference evidence="3 4" key="1">
    <citation type="submission" date="2018-03" db="EMBL/GenBank/DDBJ databases">
        <title>Draft genome sequence of Rohu Carp (Labeo rohita).</title>
        <authorList>
            <person name="Das P."/>
            <person name="Kushwaha B."/>
            <person name="Joshi C.G."/>
            <person name="Kumar D."/>
            <person name="Nagpure N.S."/>
            <person name="Sahoo L."/>
            <person name="Das S.P."/>
            <person name="Bit A."/>
            <person name="Patnaik S."/>
            <person name="Meher P.K."/>
            <person name="Jayasankar P."/>
            <person name="Koringa P.G."/>
            <person name="Patel N.V."/>
            <person name="Hinsu A.T."/>
            <person name="Kumar R."/>
            <person name="Pandey M."/>
            <person name="Agarwal S."/>
            <person name="Srivastava S."/>
            <person name="Singh M."/>
            <person name="Iquebal M.A."/>
            <person name="Jaiswal S."/>
            <person name="Angadi U.B."/>
            <person name="Kumar N."/>
            <person name="Raza M."/>
            <person name="Shah T.M."/>
            <person name="Rai A."/>
            <person name="Jena J.K."/>
        </authorList>
    </citation>
    <scope>NUCLEOTIDE SEQUENCE [LARGE SCALE GENOMIC DNA]</scope>
    <source>
        <strain evidence="3">DASCIFA01</strain>
        <tissue evidence="3">Testis</tissue>
    </source>
</reference>
<accession>A0A498MI67</accession>
<evidence type="ECO:0000256" key="2">
    <source>
        <dbReference type="SAM" id="MobiDB-lite"/>
    </source>
</evidence>
<protein>
    <submittedName>
        <fullName evidence="3">LINE-1 type transposase domain-containing 1</fullName>
    </submittedName>
</protein>
<keyword evidence="1" id="KW-0175">Coiled coil</keyword>
<dbReference type="Gene3D" id="1.20.5.340">
    <property type="match status" value="1"/>
</dbReference>
<dbReference type="Gene3D" id="3.30.70.1820">
    <property type="entry name" value="L1 transposable element, RRM domain"/>
    <property type="match status" value="1"/>
</dbReference>
<dbReference type="STRING" id="84645.A0A498MI67"/>
<dbReference type="Proteomes" id="UP000290572">
    <property type="component" value="Unassembled WGS sequence"/>
</dbReference>
<evidence type="ECO:0000313" key="4">
    <source>
        <dbReference type="Proteomes" id="UP000290572"/>
    </source>
</evidence>
<proteinExistence type="predicted"/>
<feature type="compositionally biased region" description="Basic and acidic residues" evidence="2">
    <location>
        <begin position="1"/>
        <end position="10"/>
    </location>
</feature>
<name>A0A498MI67_LABRO</name>
<dbReference type="Gene3D" id="3.30.250.20">
    <property type="entry name" value="L1 transposable element, C-terminal domain"/>
    <property type="match status" value="1"/>
</dbReference>
<feature type="region of interest" description="Disordered" evidence="2">
    <location>
        <begin position="1"/>
        <end position="26"/>
    </location>
</feature>
<dbReference type="InterPro" id="IPR042566">
    <property type="entry name" value="L1_C"/>
</dbReference>
<comment type="caution">
    <text evidence="3">The sequence shown here is derived from an EMBL/GenBank/DDBJ whole genome shotgun (WGS) entry which is preliminary data.</text>
</comment>
<feature type="coiled-coil region" evidence="1">
    <location>
        <begin position="92"/>
        <end position="154"/>
    </location>
</feature>
<dbReference type="EMBL" id="QBIY01012765">
    <property type="protein sequence ID" value="RXN17055.1"/>
    <property type="molecule type" value="Genomic_DNA"/>
</dbReference>
<dbReference type="SUPFAM" id="SSF57997">
    <property type="entry name" value="Tropomyosin"/>
    <property type="match status" value="1"/>
</dbReference>
<dbReference type="PANTHER" id="PTHR11505">
    <property type="entry name" value="L1 TRANSPOSABLE ELEMENT-RELATED"/>
    <property type="match status" value="1"/>
</dbReference>